<accession>A0A4S2FJ70</accession>
<sequence length="206" mass="23494">MKGVTQNNEMNGITLLLLFLTSYTPLFLLIAIRSTLINRSHLIYGGFGTGAIKECLKYFGMPIGLSFISIISIICCHTFLKKLDRDSKNGDKASIEKIENRNSESLGYIASYILPFISTNGEDIVEVFTFIILMIIIFVVYIRSNMVLINPVLNINYSIYNIEYKCGQDKIRDGLVIVRGHDMGEDEKIKLYKIGFKIFYGKRLYE</sequence>
<evidence type="ECO:0000313" key="3">
    <source>
        <dbReference type="Proteomes" id="UP000306630"/>
    </source>
</evidence>
<evidence type="ECO:0000313" key="2">
    <source>
        <dbReference type="EMBL" id="TGY68955.1"/>
    </source>
</evidence>
<evidence type="ECO:0000256" key="1">
    <source>
        <dbReference type="SAM" id="Phobius"/>
    </source>
</evidence>
<dbReference type="Proteomes" id="UP000306630">
    <property type="component" value="Unassembled WGS sequence"/>
</dbReference>
<feature type="transmembrane region" description="Helical" evidence="1">
    <location>
        <begin position="124"/>
        <end position="142"/>
    </location>
</feature>
<dbReference type="RefSeq" id="WP_135993954.1">
    <property type="nucleotide sequence ID" value="NZ_CBFGDC010000012.1"/>
</dbReference>
<comment type="caution">
    <text evidence="2">The sequence shown here is derived from an EMBL/GenBank/DDBJ whole genome shotgun (WGS) entry which is preliminary data.</text>
</comment>
<dbReference type="EMBL" id="SRYD01000082">
    <property type="protein sequence ID" value="TGY68955.1"/>
    <property type="molecule type" value="Genomic_DNA"/>
</dbReference>
<proteinExistence type="predicted"/>
<protein>
    <submittedName>
        <fullName evidence="2">Uncharacterized protein</fullName>
    </submittedName>
</protein>
<organism evidence="2 3">
    <name type="scientific">Muribaculum intestinale</name>
    <dbReference type="NCBI Taxonomy" id="1796646"/>
    <lineage>
        <taxon>Bacteria</taxon>
        <taxon>Pseudomonadati</taxon>
        <taxon>Bacteroidota</taxon>
        <taxon>Bacteroidia</taxon>
        <taxon>Bacteroidales</taxon>
        <taxon>Muribaculaceae</taxon>
        <taxon>Muribaculum</taxon>
    </lineage>
</organism>
<reference evidence="2 3" key="1">
    <citation type="submission" date="2019-04" db="EMBL/GenBank/DDBJ databases">
        <title>Microbes associate with the intestines of laboratory mice.</title>
        <authorList>
            <person name="Navarre W."/>
            <person name="Wong E."/>
            <person name="Huang K."/>
            <person name="Tropini C."/>
            <person name="Ng K."/>
            <person name="Yu B."/>
        </authorList>
    </citation>
    <scope>NUCLEOTIDE SEQUENCE [LARGE SCALE GENOMIC DNA]</scope>
    <source>
        <strain evidence="2 3">NM06_A21</strain>
    </source>
</reference>
<keyword evidence="1" id="KW-1133">Transmembrane helix</keyword>
<dbReference type="AlphaFoldDB" id="A0A4S2FJ70"/>
<keyword evidence="1" id="KW-0472">Membrane</keyword>
<feature type="transmembrane region" description="Helical" evidence="1">
    <location>
        <begin position="58"/>
        <end position="80"/>
    </location>
</feature>
<feature type="transmembrane region" description="Helical" evidence="1">
    <location>
        <begin position="12"/>
        <end position="32"/>
    </location>
</feature>
<keyword evidence="1" id="KW-0812">Transmembrane</keyword>
<gene>
    <name evidence="2" type="ORF">E5333_14430</name>
</gene>
<name>A0A4S2FJ70_9BACT</name>